<comment type="caution">
    <text evidence="2">The sequence shown here is derived from an EMBL/GenBank/DDBJ whole genome shotgun (WGS) entry which is preliminary data.</text>
</comment>
<dbReference type="RefSeq" id="WP_320313257.1">
    <property type="nucleotide sequence ID" value="NZ_JAVIKH010000005.1"/>
</dbReference>
<accession>A0ABU4W8L1</accession>
<evidence type="ECO:0000313" key="2">
    <source>
        <dbReference type="EMBL" id="MDX8335851.1"/>
    </source>
</evidence>
<feature type="signal peptide" evidence="1">
    <location>
        <begin position="1"/>
        <end position="21"/>
    </location>
</feature>
<feature type="chain" id="PRO_5045529531" description="Outer membrane protein beta-barrel domain-containing protein" evidence="1">
    <location>
        <begin position="22"/>
        <end position="292"/>
    </location>
</feature>
<organism evidence="2 3">
    <name type="scientific">Candidatus Cetobacterium colombiensis</name>
    <dbReference type="NCBI Taxonomy" id="3073100"/>
    <lineage>
        <taxon>Bacteria</taxon>
        <taxon>Fusobacteriati</taxon>
        <taxon>Fusobacteriota</taxon>
        <taxon>Fusobacteriia</taxon>
        <taxon>Fusobacteriales</taxon>
        <taxon>Fusobacteriaceae</taxon>
        <taxon>Cetobacterium</taxon>
    </lineage>
</organism>
<keyword evidence="1" id="KW-0732">Signal</keyword>
<gene>
    <name evidence="2" type="ORF">RFV38_04975</name>
</gene>
<evidence type="ECO:0008006" key="4">
    <source>
        <dbReference type="Google" id="ProtNLM"/>
    </source>
</evidence>
<sequence length="292" mass="32397">MKKISLFLTIFILNNFLLMSADNSLQNKSFFPLLGDEARERGYELPNPYGINFIYVDMKQNVDIESINLSGTIKKLDIGKSLNLSADKAKTVNTNKLVRADIWVFPFLNIYGIVGKTKGHSSANVNGTFNLTPSLSKPILIPIKDVDFTLKYEGTTYGVGTVLAAGNKNFFSLIDFNYTNTTLDIIEGDITALVISPKIGYNFNFSKTKNSIWIGGMYQDITQTLKGDINDLGILPSGINVDDGKFEVKQSTSSPWNNVIGFRSEINQSIEFTTEIGFGKRKSATVSLGYRF</sequence>
<proteinExistence type="predicted"/>
<keyword evidence="3" id="KW-1185">Reference proteome</keyword>
<evidence type="ECO:0000313" key="3">
    <source>
        <dbReference type="Proteomes" id="UP001279681"/>
    </source>
</evidence>
<reference evidence="3" key="1">
    <citation type="submission" date="2023-07" db="EMBL/GenBank/DDBJ databases">
        <authorList>
            <person name="Colorado M.A."/>
            <person name="Villamil L.M."/>
            <person name="Melo J.F."/>
            <person name="Rodriguez J.A."/>
            <person name="Ruiz R.Y."/>
        </authorList>
    </citation>
    <scope>NUCLEOTIDE SEQUENCE [LARGE SCALE GENOMIC DNA]</scope>
    <source>
        <strain evidence="3">C33</strain>
    </source>
</reference>
<dbReference type="Proteomes" id="UP001279681">
    <property type="component" value="Unassembled WGS sequence"/>
</dbReference>
<dbReference type="EMBL" id="JAVIKH010000005">
    <property type="protein sequence ID" value="MDX8335851.1"/>
    <property type="molecule type" value="Genomic_DNA"/>
</dbReference>
<protein>
    <recommendedName>
        <fullName evidence="4">Outer membrane protein beta-barrel domain-containing protein</fullName>
    </recommendedName>
</protein>
<evidence type="ECO:0000256" key="1">
    <source>
        <dbReference type="SAM" id="SignalP"/>
    </source>
</evidence>
<name>A0ABU4W8L1_9FUSO</name>